<dbReference type="AlphaFoldDB" id="A0A6G3ZWB8"/>
<reference evidence="2" key="1">
    <citation type="submission" date="2020-02" db="EMBL/GenBank/DDBJ databases">
        <authorList>
            <person name="Shen X.-R."/>
            <person name="Zhang Y.-X."/>
        </authorList>
    </citation>
    <scope>NUCLEOTIDE SEQUENCE</scope>
    <source>
        <strain evidence="2">SYP-B3998</strain>
    </source>
</reference>
<comment type="caution">
    <text evidence="2">The sequence shown here is derived from an EMBL/GenBank/DDBJ whole genome shotgun (WGS) entry which is preliminary data.</text>
</comment>
<organism evidence="2">
    <name type="scientific">Paenibacillus sp. SYP-B3998</name>
    <dbReference type="NCBI Taxonomy" id="2678564"/>
    <lineage>
        <taxon>Bacteria</taxon>
        <taxon>Bacillati</taxon>
        <taxon>Bacillota</taxon>
        <taxon>Bacilli</taxon>
        <taxon>Bacillales</taxon>
        <taxon>Paenibacillaceae</taxon>
        <taxon>Paenibacillus</taxon>
    </lineage>
</organism>
<accession>A0A6G3ZWB8</accession>
<protein>
    <submittedName>
        <fullName evidence="2">Uncharacterized protein</fullName>
    </submittedName>
</protein>
<keyword evidence="1" id="KW-0812">Transmembrane</keyword>
<feature type="transmembrane region" description="Helical" evidence="1">
    <location>
        <begin position="5"/>
        <end position="24"/>
    </location>
</feature>
<sequence length="141" mass="16020">MKRLLIYSLVVLISYIAGLFFYRAAFYCLGIPTDSEYDLLNTGLSLFFIFVAVPSYIWISLLLLHFKSRSFVFDTLAFILFGFFPATMVPFMIGFGFGYLTLSSYFFSDMAILLYAFFTGTGLFFSIGSSAAKMYIKKSHS</sequence>
<dbReference type="RefSeq" id="WP_163945039.1">
    <property type="nucleotide sequence ID" value="NZ_JAAIKC010000002.1"/>
</dbReference>
<keyword evidence="1" id="KW-0472">Membrane</keyword>
<proteinExistence type="predicted"/>
<dbReference type="EMBL" id="JAAIKC010000002">
    <property type="protein sequence ID" value="NEW06370.1"/>
    <property type="molecule type" value="Genomic_DNA"/>
</dbReference>
<feature type="transmembrane region" description="Helical" evidence="1">
    <location>
        <begin position="44"/>
        <end position="64"/>
    </location>
</feature>
<feature type="transmembrane region" description="Helical" evidence="1">
    <location>
        <begin position="76"/>
        <end position="100"/>
    </location>
</feature>
<evidence type="ECO:0000313" key="2">
    <source>
        <dbReference type="EMBL" id="NEW06370.1"/>
    </source>
</evidence>
<keyword evidence="1" id="KW-1133">Transmembrane helix</keyword>
<evidence type="ECO:0000256" key="1">
    <source>
        <dbReference type="SAM" id="Phobius"/>
    </source>
</evidence>
<feature type="transmembrane region" description="Helical" evidence="1">
    <location>
        <begin position="112"/>
        <end position="136"/>
    </location>
</feature>
<name>A0A6G3ZWB8_9BACL</name>
<gene>
    <name evidence="2" type="ORF">GK047_10140</name>
</gene>